<proteinExistence type="predicted"/>
<accession>A0A917SLE0</accession>
<evidence type="ECO:0000313" key="5">
    <source>
        <dbReference type="Proteomes" id="UP000655208"/>
    </source>
</evidence>
<name>A0A917SLE0_9ACTN</name>
<dbReference type="SMART" id="SM00855">
    <property type="entry name" value="PGAM"/>
    <property type="match status" value="1"/>
</dbReference>
<dbReference type="InterPro" id="IPR001345">
    <property type="entry name" value="PG/BPGM_mutase_AS"/>
</dbReference>
<dbReference type="RefSeq" id="WP_188939531.1">
    <property type="nucleotide sequence ID" value="NZ_BMNA01000001.1"/>
</dbReference>
<dbReference type="PROSITE" id="PS00175">
    <property type="entry name" value="PG_MUTASE"/>
    <property type="match status" value="1"/>
</dbReference>
<feature type="active site" description="Proton donor/acceptor" evidence="2">
    <location>
        <position position="84"/>
    </location>
</feature>
<feature type="binding site" evidence="3">
    <location>
        <position position="60"/>
    </location>
    <ligand>
        <name>substrate</name>
    </ligand>
</feature>
<dbReference type="Pfam" id="PF00300">
    <property type="entry name" value="His_Phos_1"/>
    <property type="match status" value="1"/>
</dbReference>
<protein>
    <submittedName>
        <fullName evidence="4">Phosphoglycerate mutase</fullName>
    </submittedName>
</protein>
<reference evidence="4" key="2">
    <citation type="submission" date="2020-09" db="EMBL/GenBank/DDBJ databases">
        <authorList>
            <person name="Sun Q."/>
            <person name="Zhou Y."/>
        </authorList>
    </citation>
    <scope>NUCLEOTIDE SEQUENCE</scope>
    <source>
        <strain evidence="4">CGMCC 4.7308</strain>
    </source>
</reference>
<dbReference type="GO" id="GO:0004331">
    <property type="term" value="F:fructose-2,6-bisphosphate 2-phosphatase activity"/>
    <property type="evidence" value="ECO:0007669"/>
    <property type="project" value="TreeGrafter"/>
</dbReference>
<dbReference type="PANTHER" id="PTHR46517">
    <property type="entry name" value="FRUCTOSE-2,6-BISPHOSPHATASE TIGAR"/>
    <property type="match status" value="1"/>
</dbReference>
<reference evidence="4" key="1">
    <citation type="journal article" date="2014" name="Int. J. Syst. Evol. Microbiol.">
        <title>Complete genome sequence of Corynebacterium casei LMG S-19264T (=DSM 44701T), isolated from a smear-ripened cheese.</title>
        <authorList>
            <consortium name="US DOE Joint Genome Institute (JGI-PGF)"/>
            <person name="Walter F."/>
            <person name="Albersmeier A."/>
            <person name="Kalinowski J."/>
            <person name="Ruckert C."/>
        </authorList>
    </citation>
    <scope>NUCLEOTIDE SEQUENCE</scope>
    <source>
        <strain evidence="4">CGMCC 4.7308</strain>
    </source>
</reference>
<organism evidence="4 5">
    <name type="scientific">Nakamurella endophytica</name>
    <dbReference type="NCBI Taxonomy" id="1748367"/>
    <lineage>
        <taxon>Bacteria</taxon>
        <taxon>Bacillati</taxon>
        <taxon>Actinomycetota</taxon>
        <taxon>Actinomycetes</taxon>
        <taxon>Nakamurellales</taxon>
        <taxon>Nakamurellaceae</taxon>
        <taxon>Nakamurella</taxon>
    </lineage>
</organism>
<comment type="caution">
    <text evidence="4">The sequence shown here is derived from an EMBL/GenBank/DDBJ whole genome shotgun (WGS) entry which is preliminary data.</text>
</comment>
<dbReference type="GO" id="GO:0043456">
    <property type="term" value="P:regulation of pentose-phosphate shunt"/>
    <property type="evidence" value="ECO:0007669"/>
    <property type="project" value="TreeGrafter"/>
</dbReference>
<dbReference type="CDD" id="cd07067">
    <property type="entry name" value="HP_PGM_like"/>
    <property type="match status" value="1"/>
</dbReference>
<keyword evidence="5" id="KW-1185">Reference proteome</keyword>
<dbReference type="AlphaFoldDB" id="A0A917SLE0"/>
<sequence>MTLHHLVLLRHGETDWNREQRMQGHVDIPLNATGRAQAAAAARSVAALRPDVIVSSDLSRARETAAPVAAVTGLAVHTDPRLRETSLGDWEGRTRDEVAAGWPQEWEQWRATSAHVAPPGGESRWQVADRAGAVVAELDAGPAERALLVVHGGLIVGLTGRLLALPDASWSTLIGVANCHWVVLHRRHDRWRLHSYNAGLGAVVLPGDEEQVAGT</sequence>
<dbReference type="GO" id="GO:0045820">
    <property type="term" value="P:negative regulation of glycolytic process"/>
    <property type="evidence" value="ECO:0007669"/>
    <property type="project" value="TreeGrafter"/>
</dbReference>
<evidence type="ECO:0000256" key="1">
    <source>
        <dbReference type="ARBA" id="ARBA00022801"/>
    </source>
</evidence>
<dbReference type="SUPFAM" id="SSF53254">
    <property type="entry name" value="Phosphoglycerate mutase-like"/>
    <property type="match status" value="1"/>
</dbReference>
<evidence type="ECO:0000313" key="4">
    <source>
        <dbReference type="EMBL" id="GGL84740.1"/>
    </source>
</evidence>
<evidence type="ECO:0000256" key="3">
    <source>
        <dbReference type="PIRSR" id="PIRSR613078-2"/>
    </source>
</evidence>
<dbReference type="PANTHER" id="PTHR46517:SF1">
    <property type="entry name" value="FRUCTOSE-2,6-BISPHOSPHATASE TIGAR"/>
    <property type="match status" value="1"/>
</dbReference>
<dbReference type="GO" id="GO:0005829">
    <property type="term" value="C:cytosol"/>
    <property type="evidence" value="ECO:0007669"/>
    <property type="project" value="TreeGrafter"/>
</dbReference>
<dbReference type="InterPro" id="IPR051695">
    <property type="entry name" value="Phosphoglycerate_Mutase"/>
</dbReference>
<evidence type="ECO:0000256" key="2">
    <source>
        <dbReference type="PIRSR" id="PIRSR613078-1"/>
    </source>
</evidence>
<dbReference type="Proteomes" id="UP000655208">
    <property type="component" value="Unassembled WGS sequence"/>
</dbReference>
<dbReference type="InterPro" id="IPR029033">
    <property type="entry name" value="His_PPase_superfam"/>
</dbReference>
<gene>
    <name evidence="4" type="primary">gpm</name>
    <name evidence="4" type="ORF">GCM10011594_00410</name>
</gene>
<feature type="active site" description="Tele-phosphohistidine intermediate" evidence="2">
    <location>
        <position position="11"/>
    </location>
</feature>
<dbReference type="EMBL" id="BMNA01000001">
    <property type="protein sequence ID" value="GGL84740.1"/>
    <property type="molecule type" value="Genomic_DNA"/>
</dbReference>
<dbReference type="InterPro" id="IPR013078">
    <property type="entry name" value="His_Pase_superF_clade-1"/>
</dbReference>
<feature type="binding site" evidence="3">
    <location>
        <begin position="10"/>
        <end position="17"/>
    </location>
    <ligand>
        <name>substrate</name>
    </ligand>
</feature>
<keyword evidence="1" id="KW-0378">Hydrolase</keyword>
<dbReference type="Gene3D" id="3.40.50.1240">
    <property type="entry name" value="Phosphoglycerate mutase-like"/>
    <property type="match status" value="1"/>
</dbReference>